<feature type="domain" description="DUF3638" evidence="8">
    <location>
        <begin position="312"/>
        <end position="537"/>
    </location>
</feature>
<name>A0A7C8U5U7_ORBOL</name>
<evidence type="ECO:0000256" key="3">
    <source>
        <dbReference type="ARBA" id="ARBA00022670"/>
    </source>
</evidence>
<reference evidence="10 11" key="1">
    <citation type="submission" date="2019-06" db="EMBL/GenBank/DDBJ databases">
        <authorList>
            <person name="Palmer J.M."/>
        </authorList>
    </citation>
    <scope>NUCLEOTIDE SEQUENCE [LARGE SCALE GENOMIC DNA]</scope>
    <source>
        <strain evidence="10 11">TWF788</strain>
    </source>
</reference>
<comment type="caution">
    <text evidence="10">The sequence shown here is derived from an EMBL/GenBank/DDBJ whole genome shotgun (WGS) entry which is preliminary data.</text>
</comment>
<evidence type="ECO:0000256" key="5">
    <source>
        <dbReference type="ARBA" id="ARBA00022801"/>
    </source>
</evidence>
<dbReference type="Proteomes" id="UP000479691">
    <property type="component" value="Unassembled WGS sequence"/>
</dbReference>
<evidence type="ECO:0000256" key="6">
    <source>
        <dbReference type="ARBA" id="ARBA00022807"/>
    </source>
</evidence>
<dbReference type="GO" id="GO:0006508">
    <property type="term" value="P:proteolysis"/>
    <property type="evidence" value="ECO:0007669"/>
    <property type="project" value="UniProtKB-KW"/>
</dbReference>
<accession>A0A7C8U5U7</accession>
<proteinExistence type="predicted"/>
<protein>
    <recommendedName>
        <fullName evidence="2">ubiquitinyl hydrolase 1</fullName>
        <ecNumber evidence="2">3.4.19.12</ecNumber>
    </recommendedName>
</protein>
<evidence type="ECO:0000313" key="10">
    <source>
        <dbReference type="EMBL" id="KAF3190746.1"/>
    </source>
</evidence>
<dbReference type="Pfam" id="PF12359">
    <property type="entry name" value="DUF3645"/>
    <property type="match status" value="1"/>
</dbReference>
<keyword evidence="4" id="KW-0833">Ubl conjugation pathway</keyword>
<evidence type="ECO:0000256" key="1">
    <source>
        <dbReference type="ARBA" id="ARBA00000707"/>
    </source>
</evidence>
<dbReference type="EC" id="3.4.19.12" evidence="2"/>
<dbReference type="PANTHER" id="PTHR13367:SF33">
    <property type="entry name" value="P-LOOP CONTAINING NUCLEOSIDE TRIPHOSPHATE HYDROLASE PROTEIN"/>
    <property type="match status" value="1"/>
</dbReference>
<feature type="domain" description="DUF3645" evidence="9">
    <location>
        <begin position="656"/>
        <end position="688"/>
    </location>
</feature>
<evidence type="ECO:0000256" key="7">
    <source>
        <dbReference type="SAM" id="MobiDB-lite"/>
    </source>
</evidence>
<keyword evidence="5" id="KW-0378">Hydrolase</keyword>
<keyword evidence="6" id="KW-0788">Thiol protease</keyword>
<gene>
    <name evidence="10" type="ORF">TWF788_008268</name>
</gene>
<dbReference type="GO" id="GO:0004843">
    <property type="term" value="F:cysteine-type deubiquitinase activity"/>
    <property type="evidence" value="ECO:0007669"/>
    <property type="project" value="UniProtKB-EC"/>
</dbReference>
<sequence length="1457" mass="165933">MDMVRTLILFATNSALKACDLPMGTSFNNFHRNENVTADTLRVLIKPYCKVFTRPAFQASTSLMSDAKLQKKLETAEMRFAASLDVELTRLIDHLLDQWPCPHPTITLTFNNEFIDISQVLPIIRPEWSRLFLNLGLSDHIQKVQDVLDNFNRWSESPTPRLLAPKVPERNTKTPKLEVCMPLAERFRLPGPTASSTDLKAFLRSKRNKNTSHNTEDMLRPPNPQPDTKEMQELERIIHYIGHTGSVVRKSYAEDLRQSLRSFKNNSGIVALRNAERFPFAIELEIVHCLEQMNLHFSSIREAIEGDKRTRHQNWEPLEFPDWLLLEIDGNILIRSDQVEVAHATIQPESGNNSVLQMNMGQVIGKTSCIMPMAAAILADGRRLLRVVVPRALLLQTVQMIHARLGGLVGREVCHVPFSRQTSTSPEIIQAYHEIHSKILTSSGLMICLPEHTLSFMLSGLQRLCDGRIEEAKPMVRLQRWLNNVSRDVLDESDFTLAVRTQLIYPSGSQKAFDGHPHRWKTAEMLLQLVESYLDDLRNKHPLSIEIFRRSTGGYPFIYFLRRDAEETLIKWLVRDICAGKTVILHIADHDPTAQRAVKNFISEAQITPSLPNEIDRLFNKKPDMLKTIYLLRGLFVHRILLLALKKRWNVEYGLHPMRDPIAVPYHAKGVPSEHAEWGHPDVSILFTCLSFYYHGLNTGQLSQSLRLVLQSDDPASEYDRWTHSSGSLPGSLKEWNLVNIDDEAQLTEIWGHVRYNMVVIDHFLNNFVFPLHAKQFLTKLQASGWDIPLFTDCEDDHRNNGKPLTTGFSGTNDNKSMLPLTITQQDLPALSHTNAEVLTYLLQKGNRSYFQAADHRGHRWSEEDLLNNLKEKKIRILIDAGAQILELDNLQLVTAWMAIDYKAPAAIYFDEFNKPFVLHRNAKRVPLLATPYAEDSADCLIYLDESHTRGTDLKMPPYAQGALTLGLGQTKDHTVQGKVSPSKFTEKHSNKTTILIAAMRLRQLGTTQSLVFFAPPEVHQSIVDTRPKDFNWPIDSRDVVTWLLHQTCAGIEQLQTLYFSQGIDFCRRTQAASDNSDFLDNPHQRRSYLNTLQQQEQQTLEQMYEPKHDNKVNAVIDNPSPEIGKIVRELKIRKQGFQDTGATVYGSALQEVEQEREVAFEIESVRAVQKPVHYTPYKFGGLHKDLVTFVNTGRVLVSTEGYEPAFLALRRSCSLGAKYSIDFNAASGLLYSSVEFSKTIHLNRRNKFNDNFQRPVNWILISRTTNIAIIVTPEEAENLIPHLNTKSRRSPVHLITYAAPTTRKMIKFDTLRFLSIPPLPEEWKPPSRLSVELGIVAGRLYFPFEHFSDLKDYFGLTNEDAGGNMTADASGVSGNPIFAEKPLSFLQEWLTLKRKGQDFLHTPIGYICQGKNLLGSHPFFTDGSPDEVAVIERKLKDLDLDTRDVDKMSETTVKEI</sequence>
<feature type="region of interest" description="Disordered" evidence="7">
    <location>
        <begin position="207"/>
        <end position="226"/>
    </location>
</feature>
<evidence type="ECO:0000256" key="4">
    <source>
        <dbReference type="ARBA" id="ARBA00022786"/>
    </source>
</evidence>
<evidence type="ECO:0000313" key="11">
    <source>
        <dbReference type="Proteomes" id="UP000479691"/>
    </source>
</evidence>
<organism evidence="10 11">
    <name type="scientific">Orbilia oligospora</name>
    <name type="common">Nematode-trapping fungus</name>
    <name type="synonym">Arthrobotrys oligospora</name>
    <dbReference type="NCBI Taxonomy" id="2813651"/>
    <lineage>
        <taxon>Eukaryota</taxon>
        <taxon>Fungi</taxon>
        <taxon>Dikarya</taxon>
        <taxon>Ascomycota</taxon>
        <taxon>Pezizomycotina</taxon>
        <taxon>Orbiliomycetes</taxon>
        <taxon>Orbiliales</taxon>
        <taxon>Orbiliaceae</taxon>
        <taxon>Orbilia</taxon>
    </lineage>
</organism>
<comment type="catalytic activity">
    <reaction evidence="1">
        <text>Thiol-dependent hydrolysis of ester, thioester, amide, peptide and isopeptide bonds formed by the C-terminal Gly of ubiquitin (a 76-residue protein attached to proteins as an intracellular targeting signal).</text>
        <dbReference type="EC" id="3.4.19.12"/>
    </reaction>
</comment>
<evidence type="ECO:0000259" key="9">
    <source>
        <dbReference type="Pfam" id="PF12359"/>
    </source>
</evidence>
<dbReference type="InterPro" id="IPR051346">
    <property type="entry name" value="OTU_Deubiquitinase"/>
</dbReference>
<dbReference type="Pfam" id="PF12340">
    <property type="entry name" value="DUF3638"/>
    <property type="match status" value="1"/>
</dbReference>
<dbReference type="InterPro" id="IPR022105">
    <property type="entry name" value="DUF3645"/>
</dbReference>
<keyword evidence="3" id="KW-0645">Protease</keyword>
<evidence type="ECO:0000256" key="2">
    <source>
        <dbReference type="ARBA" id="ARBA00012759"/>
    </source>
</evidence>
<dbReference type="EMBL" id="JAABOE010000005">
    <property type="protein sequence ID" value="KAF3190746.1"/>
    <property type="molecule type" value="Genomic_DNA"/>
</dbReference>
<dbReference type="PANTHER" id="PTHR13367">
    <property type="entry name" value="UBIQUITIN THIOESTERASE"/>
    <property type="match status" value="1"/>
</dbReference>
<dbReference type="InterPro" id="IPR022099">
    <property type="entry name" value="DUF3638"/>
</dbReference>
<evidence type="ECO:0000259" key="8">
    <source>
        <dbReference type="Pfam" id="PF12340"/>
    </source>
</evidence>